<reference evidence="1 2" key="1">
    <citation type="journal article" date="2022" name="New Phytol.">
        <title>Ecological generalism drives hyperdiversity of secondary metabolite gene clusters in xylarialean endophytes.</title>
        <authorList>
            <person name="Franco M.E.E."/>
            <person name="Wisecaver J.H."/>
            <person name="Arnold A.E."/>
            <person name="Ju Y.M."/>
            <person name="Slot J.C."/>
            <person name="Ahrendt S."/>
            <person name="Moore L.P."/>
            <person name="Eastman K.E."/>
            <person name="Scott K."/>
            <person name="Konkel Z."/>
            <person name="Mondo S.J."/>
            <person name="Kuo A."/>
            <person name="Hayes R.D."/>
            <person name="Haridas S."/>
            <person name="Andreopoulos B."/>
            <person name="Riley R."/>
            <person name="LaButti K."/>
            <person name="Pangilinan J."/>
            <person name="Lipzen A."/>
            <person name="Amirebrahimi M."/>
            <person name="Yan J."/>
            <person name="Adam C."/>
            <person name="Keymanesh K."/>
            <person name="Ng V."/>
            <person name="Louie K."/>
            <person name="Northen T."/>
            <person name="Drula E."/>
            <person name="Henrissat B."/>
            <person name="Hsieh H.M."/>
            <person name="Youens-Clark K."/>
            <person name="Lutzoni F."/>
            <person name="Miadlikowska J."/>
            <person name="Eastwood D.C."/>
            <person name="Hamelin R.C."/>
            <person name="Grigoriev I.V."/>
            <person name="U'Ren J.M."/>
        </authorList>
    </citation>
    <scope>NUCLEOTIDE SEQUENCE [LARGE SCALE GENOMIC DNA]</scope>
    <source>
        <strain evidence="1 2">CBS 119005</strain>
    </source>
</reference>
<dbReference type="EMBL" id="MU393676">
    <property type="protein sequence ID" value="KAI4858897.1"/>
    <property type="molecule type" value="Genomic_DNA"/>
</dbReference>
<evidence type="ECO:0000313" key="2">
    <source>
        <dbReference type="Proteomes" id="UP001497700"/>
    </source>
</evidence>
<accession>A0ACB9YI69</accession>
<gene>
    <name evidence="1" type="ORF">F4820DRAFT_441416</name>
</gene>
<dbReference type="Proteomes" id="UP001497700">
    <property type="component" value="Unassembled WGS sequence"/>
</dbReference>
<comment type="caution">
    <text evidence="1">The sequence shown here is derived from an EMBL/GenBank/DDBJ whole genome shotgun (WGS) entry which is preliminary data.</text>
</comment>
<proteinExistence type="predicted"/>
<sequence>MRQTKLQSTFFIDAICLNQNDEVEIASQLPQMRDIYRNANEVVVWLGMPDTPTIRHLAALQVELSLEKYPSRWPQPAKTGFEILCDHPFWTRMWIVQEVILAKKLVILYGPVVLWWSNVSGLMDTNLETPYIDPEEEDLRVLEGESAPCSVSQELMERRQGLRWGAALKIFQARERFRPAFRSPGRADEGFPIHVAFRFFGRQHCTKDHDRLYGLLGVIKDALEIKPDYKMSSLAVFKQAWAMGRQTLRRDDSYEMIRLLARFPLFGSPEGQDPLRFFNEFAKDLLESFFGFEDGPRSREFIQAREFIENELAGLKQAEELDWNKSLDPVYLSRKRTSECRFVEPLTANPPFIYETDYGREL</sequence>
<organism evidence="1 2">
    <name type="scientific">Hypoxylon rubiginosum</name>
    <dbReference type="NCBI Taxonomy" id="110542"/>
    <lineage>
        <taxon>Eukaryota</taxon>
        <taxon>Fungi</taxon>
        <taxon>Dikarya</taxon>
        <taxon>Ascomycota</taxon>
        <taxon>Pezizomycotina</taxon>
        <taxon>Sordariomycetes</taxon>
        <taxon>Xylariomycetidae</taxon>
        <taxon>Xylariales</taxon>
        <taxon>Hypoxylaceae</taxon>
        <taxon>Hypoxylon</taxon>
    </lineage>
</organism>
<keyword evidence="2" id="KW-1185">Reference proteome</keyword>
<evidence type="ECO:0000313" key="1">
    <source>
        <dbReference type="EMBL" id="KAI4858897.1"/>
    </source>
</evidence>
<protein>
    <submittedName>
        <fullName evidence="1">Heterokaryon incompatibility protein-domain-containing protein</fullName>
    </submittedName>
</protein>
<name>A0ACB9YI69_9PEZI</name>